<feature type="compositionally biased region" description="Low complexity" evidence="8">
    <location>
        <begin position="2032"/>
        <end position="2045"/>
    </location>
</feature>
<comment type="similarity">
    <text evidence="6">Belongs to the TRAFAC class myosin-kinesin ATPase superfamily. Myosin family.</text>
</comment>
<keyword evidence="4 6" id="KW-0518">Myosin</keyword>
<dbReference type="Gene3D" id="1.20.120.720">
    <property type="entry name" value="Myosin VI head, motor domain, U50 subdomain"/>
    <property type="match status" value="1"/>
</dbReference>
<dbReference type="InterPro" id="IPR001609">
    <property type="entry name" value="Myosin_head_motor_dom-like"/>
</dbReference>
<evidence type="ECO:0000256" key="3">
    <source>
        <dbReference type="ARBA" id="ARBA00023054"/>
    </source>
</evidence>
<reference evidence="10 11" key="1">
    <citation type="submission" date="2024-04" db="EMBL/GenBank/DDBJ databases">
        <authorList>
            <person name="Waldvogel A.-M."/>
            <person name="Schoenle A."/>
        </authorList>
    </citation>
    <scope>NUCLEOTIDE SEQUENCE [LARGE SCALE GENOMIC DNA]</scope>
</reference>
<organism evidence="10 11">
    <name type="scientific">Knipowitschia caucasica</name>
    <name type="common">Caucasian dwarf goby</name>
    <name type="synonym">Pomatoschistus caucasicus</name>
    <dbReference type="NCBI Taxonomy" id="637954"/>
    <lineage>
        <taxon>Eukaryota</taxon>
        <taxon>Metazoa</taxon>
        <taxon>Chordata</taxon>
        <taxon>Craniata</taxon>
        <taxon>Vertebrata</taxon>
        <taxon>Euteleostomi</taxon>
        <taxon>Actinopterygii</taxon>
        <taxon>Neopterygii</taxon>
        <taxon>Teleostei</taxon>
        <taxon>Neoteleostei</taxon>
        <taxon>Acanthomorphata</taxon>
        <taxon>Gobiaria</taxon>
        <taxon>Gobiiformes</taxon>
        <taxon>Gobioidei</taxon>
        <taxon>Gobiidae</taxon>
        <taxon>Gobiinae</taxon>
        <taxon>Knipowitschia</taxon>
    </lineage>
</organism>
<feature type="region of interest" description="Disordered" evidence="8">
    <location>
        <begin position="219"/>
        <end position="241"/>
    </location>
</feature>
<feature type="region of interest" description="Disordered" evidence="8">
    <location>
        <begin position="2010"/>
        <end position="2049"/>
    </location>
</feature>
<feature type="coiled-coil region" evidence="7">
    <location>
        <begin position="1798"/>
        <end position="1860"/>
    </location>
</feature>
<keyword evidence="2 6" id="KW-0067">ATP-binding</keyword>
<dbReference type="GO" id="GO:0005524">
    <property type="term" value="F:ATP binding"/>
    <property type="evidence" value="ECO:0007669"/>
    <property type="project" value="UniProtKB-UniRule"/>
</dbReference>
<dbReference type="Gene3D" id="1.20.5.4820">
    <property type="match status" value="1"/>
</dbReference>
<feature type="region of interest" description="Disordered" evidence="8">
    <location>
        <begin position="2085"/>
        <end position="2112"/>
    </location>
</feature>
<accession>A0AAV2IVJ1</accession>
<dbReference type="GO" id="GO:0005737">
    <property type="term" value="C:cytoplasm"/>
    <property type="evidence" value="ECO:0007669"/>
    <property type="project" value="TreeGrafter"/>
</dbReference>
<sequence>MLQCVCIIKDLSCLPAVSRTCVGFFKSLACVSLCGWEQHSQQTCSDSVCCRVCLLVFVGQKASSLALNKCENTLYLDLGRLRSTRHCLCLVTHTFTPRGKHIWPTPHCAPTLPPVTPDTMALSSRLKLWEQKGGPGLLHVIKEEKTPVPAVVPPPAPLSAVPGGFLKQLVRDSEKETKLKEPELKTDDKAPTKLSNNLVQQFLNPDQTPAILEAEMSLKADQPSENKQSERKSPSLRQIITPDDVQVIRQDVIPPKKPQVKQKDVKAEQRNVNKDVERKVLGTTVDGIESRQEPEEQQADSAVVEVERKEVKDVWYEAGTVWYVHKDGYCLATQLKPDEGTPDLPDSKVRVRLQTDGTLHDVSEFDIEKCNPKELDLCEDLSNLQSVNECSILHTLSSRAKAGLPLTHAGPNLINFWPPVQVNSKTPKSRRGESVWDAPAALESLVRQVYVSMVGTRRDHSMCALGRSGTGKTTACQAFTLALLKRAGTAGNNISVDRVKAMFTILKSFGCVSSPHSDASTRFAMVFSLDFNHAGQAAAGHLQTMMLDKWKVCQKTPGESNFLVFAQMLAGLSTEIRTDLQLHQLPETNSFGIVHPTKVEEKQRASVAFTKLLSAMETLGFSLSEQKAIWHVLAGIYHLGAAGSSKVGRRQFGNFDSSQVASSVLGCEGDDLHTAVFKHHLRQLLQRATGGARERGAPLESDEGPRLTAAQCLEGMASGLYEELFTALVSLINRALCSQQLTLASVMVTDTPGIRNPRHCGEERGASWSELCHNYLQERLLEHYHTHTFKHTLERYEQESIPVQFECPENSPSELVSAIDQPPPQIRAADGDPRGLLWVLDEEMVAPGSSESCVLERVCQYYGSTVRQCEQPLQCELNHLMSGDPIRYDMTGWFGLIQNNPSASNAICVLQNSTIASVKALFTPKISVPPLCRGLGGLEGSSQRSLQRNGTIRKTFSGGMAAVRRLSQCIAVKLQADALVNIIRRARPVFLQCVSSRSEGSSLDVSALRVQLHSTQILSALQLYRTGFSDNMTLSDFRCHFQALSPPIMKRYASMFVMHDERKAVEELLVELDLDKRSVVLGASRIFMKRGVLQYLEQQRDQQVTEWLVHLQAACVGHLARQRYRKLKVQQMAVSCLQRNLRALWAVSPWSWWKLFCRIRPLLDVNMDNERLRAKEDEISALRRRLEKSERERNELRQSTYSLETKVTAVTSELSDERFRGDAVGQALDVERSERLRLSRENKDLQLRLEQCKVTMETLEKQLEEEKQKSTIAQSQRGKETESELSMQLECCQTEVDFLRRRLKQTEEKLETEKQTRQQLDAAVASLQAQLDQSRRSVTELKRYCRRVTSDLQDARVLTDSLQSRMHELERKQKKFDNELTQALEEAENEREQKDKAVHENTSLEAEIYTVRRNLQDTQSEVDRLQKQKDELCAQIRDLSLPVDLTSESLPDLKKQLRLLESQASEQAEEITKFTAKLQQQQQIHMRFEIEMERMKQMHQKELEDKEEELEDVHKSSQRRLKQLEMQLEQEYEEKQMVIHEKHDLEGLVATLCDQVGHRDFDVEKKLRRDLKRTHALLADAQLLIATINNTEDNKPSSNKDQVERIHCQFEESEVRRLELENIHTTLAQELENTQIELETICKQKSVVDDQLALLQHEKVDLLKRLEEDQEDLNELMKKHKALIAQSSSDITQIRELQAELEEVKKQRQSLQEELQQNVSRVQFLESSTVGRSIVSKQEARVCDLENKLEFQRGQVKRFEVLVLRLRDSVVRLGEELEQSAQAEARERESARYYHQRLQDMRLEMDDLAQREQDSSRKRMELEMQVEELNAVRQTLQADLETSIRRIVDLQAALEEVESSDESDSESVQTAVESLTRKKDLDSVSSVGSIGTEDVGEGIRHWLGVPRARSQGGSSFYDAGSNISGHGGRQSVADTASTYSFRSCVDPDDEGYEPGPGNRSLTRAPSSSALSELLEGLRKRRGTSDSADGAGSTASLPIYQATAASTLRRRASAMSLSPEDAQDLRPVSILKSSSPQLSRAASSCSMGDVSTGTKRFSSCDSVSSLPSLPRLSSLTSSLAAHHLSPSLSIPEEDSEEPLRSVSSAQRSPQPLRRCMLGSLVTEDGGEHPLGSEPLVFQNRRLASDRDDAASDILPAIRRAQSTSSLASSVRGGRRALSVHFGELPPSIRGRETRGRRQRGRRCCFSHEEIPQEGERLNSLYTDPRPVCTL</sequence>
<feature type="binding site" evidence="6">
    <location>
        <begin position="466"/>
        <end position="473"/>
    </location>
    <ligand>
        <name>ATP</name>
        <dbReference type="ChEBI" id="CHEBI:30616"/>
    </ligand>
</feature>
<dbReference type="PANTHER" id="PTHR45615">
    <property type="entry name" value="MYOSIN HEAVY CHAIN, NON-MUSCLE"/>
    <property type="match status" value="1"/>
</dbReference>
<dbReference type="Gene3D" id="1.10.10.820">
    <property type="match status" value="1"/>
</dbReference>
<keyword evidence="1 6" id="KW-0547">Nucleotide-binding</keyword>
<dbReference type="GO" id="GO:0016461">
    <property type="term" value="C:unconventional myosin complex"/>
    <property type="evidence" value="ECO:0007669"/>
    <property type="project" value="TreeGrafter"/>
</dbReference>
<evidence type="ECO:0000256" key="7">
    <source>
        <dbReference type="SAM" id="Coils"/>
    </source>
</evidence>
<keyword evidence="6" id="KW-0009">Actin-binding</keyword>
<feature type="region of interest" description="Disordered" evidence="8">
    <location>
        <begin position="283"/>
        <end position="303"/>
    </location>
</feature>
<dbReference type="PANTHER" id="PTHR45615:SF8">
    <property type="entry name" value="UNCONVENTIONAL MYOSIN-XVIIIB"/>
    <property type="match status" value="1"/>
</dbReference>
<feature type="compositionally biased region" description="Basic and acidic residues" evidence="8">
    <location>
        <begin position="173"/>
        <end position="191"/>
    </location>
</feature>
<evidence type="ECO:0000313" key="10">
    <source>
        <dbReference type="EMBL" id="CAL1568041.1"/>
    </source>
</evidence>
<dbReference type="PROSITE" id="PS50096">
    <property type="entry name" value="IQ"/>
    <property type="match status" value="1"/>
</dbReference>
<evidence type="ECO:0000256" key="5">
    <source>
        <dbReference type="ARBA" id="ARBA00023175"/>
    </source>
</evidence>
<dbReference type="GO" id="GO:0031032">
    <property type="term" value="P:actomyosin structure organization"/>
    <property type="evidence" value="ECO:0007669"/>
    <property type="project" value="TreeGrafter"/>
</dbReference>
<dbReference type="Proteomes" id="UP001497482">
    <property type="component" value="Chromosome 1"/>
</dbReference>
<dbReference type="SMART" id="SM00242">
    <property type="entry name" value="MYSc"/>
    <property type="match status" value="1"/>
</dbReference>
<feature type="coiled-coil region" evidence="7">
    <location>
        <begin position="1652"/>
        <end position="1728"/>
    </location>
</feature>
<keyword evidence="3 7" id="KW-0175">Coiled coil</keyword>
<keyword evidence="5 6" id="KW-0505">Motor protein</keyword>
<dbReference type="Pfam" id="PF00063">
    <property type="entry name" value="Myosin_head"/>
    <property type="match status" value="1"/>
</dbReference>
<dbReference type="InterPro" id="IPR036961">
    <property type="entry name" value="Kinesin_motor_dom_sf"/>
</dbReference>
<dbReference type="SUPFAM" id="SSF52540">
    <property type="entry name" value="P-loop containing nucleoside triphosphate hydrolases"/>
    <property type="match status" value="1"/>
</dbReference>
<feature type="compositionally biased region" description="Basic and acidic residues" evidence="8">
    <location>
        <begin position="219"/>
        <end position="233"/>
    </location>
</feature>
<dbReference type="EMBL" id="OZ035823">
    <property type="protein sequence ID" value="CAL1568041.1"/>
    <property type="molecule type" value="Genomic_DNA"/>
</dbReference>
<feature type="region of interest" description="Disordered" evidence="8">
    <location>
        <begin position="173"/>
        <end position="193"/>
    </location>
</feature>
<dbReference type="Pfam" id="PF01576">
    <property type="entry name" value="Myosin_tail_1"/>
    <property type="match status" value="1"/>
</dbReference>
<protein>
    <recommendedName>
        <fullName evidence="9">Myosin motor domain-containing protein</fullName>
    </recommendedName>
</protein>
<dbReference type="GO" id="GO:0003774">
    <property type="term" value="F:cytoskeletal motor activity"/>
    <property type="evidence" value="ECO:0007669"/>
    <property type="project" value="UniProtKB-UniRule"/>
</dbReference>
<evidence type="ECO:0000256" key="4">
    <source>
        <dbReference type="ARBA" id="ARBA00023123"/>
    </source>
</evidence>
<keyword evidence="11" id="KW-1185">Reference proteome</keyword>
<dbReference type="GO" id="GO:0051015">
    <property type="term" value="F:actin filament binding"/>
    <property type="evidence" value="ECO:0007669"/>
    <property type="project" value="TreeGrafter"/>
</dbReference>
<dbReference type="InterPro" id="IPR027417">
    <property type="entry name" value="P-loop_NTPase"/>
</dbReference>
<dbReference type="Gene3D" id="1.10.287.1490">
    <property type="match status" value="1"/>
</dbReference>
<proteinExistence type="inferred from homology"/>
<dbReference type="InterPro" id="IPR002928">
    <property type="entry name" value="Myosin_tail"/>
</dbReference>
<feature type="coiled-coil region" evidence="7">
    <location>
        <begin position="1165"/>
        <end position="1541"/>
    </location>
</feature>
<evidence type="ECO:0000256" key="1">
    <source>
        <dbReference type="ARBA" id="ARBA00022741"/>
    </source>
</evidence>
<dbReference type="Gene3D" id="3.40.850.10">
    <property type="entry name" value="Kinesin motor domain"/>
    <property type="match status" value="1"/>
</dbReference>
<name>A0AAV2IVJ1_KNICA</name>
<comment type="caution">
    <text evidence="6">Lacks conserved residue(s) required for the propagation of feature annotation.</text>
</comment>
<dbReference type="PROSITE" id="PS51456">
    <property type="entry name" value="MYOSIN_MOTOR"/>
    <property type="match status" value="1"/>
</dbReference>
<evidence type="ECO:0000256" key="6">
    <source>
        <dbReference type="PROSITE-ProRule" id="PRU00782"/>
    </source>
</evidence>
<evidence type="ECO:0000256" key="8">
    <source>
        <dbReference type="SAM" id="MobiDB-lite"/>
    </source>
</evidence>
<gene>
    <name evidence="10" type="ORF">KC01_LOCUS737</name>
</gene>
<dbReference type="Gene3D" id="1.20.58.530">
    <property type="match status" value="1"/>
</dbReference>
<dbReference type="GO" id="GO:0016460">
    <property type="term" value="C:myosin II complex"/>
    <property type="evidence" value="ECO:0007669"/>
    <property type="project" value="TreeGrafter"/>
</dbReference>
<evidence type="ECO:0000256" key="2">
    <source>
        <dbReference type="ARBA" id="ARBA00022840"/>
    </source>
</evidence>
<evidence type="ECO:0000259" key="9">
    <source>
        <dbReference type="PROSITE" id="PS51456"/>
    </source>
</evidence>
<dbReference type="GO" id="GO:0032982">
    <property type="term" value="C:myosin filament"/>
    <property type="evidence" value="ECO:0007669"/>
    <property type="project" value="TreeGrafter"/>
</dbReference>
<feature type="domain" description="Myosin motor" evidence="9">
    <location>
        <begin position="376"/>
        <end position="1101"/>
    </location>
</feature>
<evidence type="ECO:0000313" key="11">
    <source>
        <dbReference type="Proteomes" id="UP001497482"/>
    </source>
</evidence>
<feature type="region of interest" description="Disordered" evidence="8">
    <location>
        <begin position="1941"/>
        <end position="1969"/>
    </location>
</feature>